<dbReference type="Proteomes" id="UP001470230">
    <property type="component" value="Unassembled WGS sequence"/>
</dbReference>
<evidence type="ECO:0000313" key="3">
    <source>
        <dbReference type="Proteomes" id="UP001470230"/>
    </source>
</evidence>
<feature type="transmembrane region" description="Helical" evidence="1">
    <location>
        <begin position="368"/>
        <end position="386"/>
    </location>
</feature>
<comment type="caution">
    <text evidence="2">The sequence shown here is derived from an EMBL/GenBank/DDBJ whole genome shotgun (WGS) entry which is preliminary data.</text>
</comment>
<reference evidence="2 3" key="1">
    <citation type="submission" date="2024-04" db="EMBL/GenBank/DDBJ databases">
        <title>Tritrichomonas musculus Genome.</title>
        <authorList>
            <person name="Alves-Ferreira E."/>
            <person name="Grigg M."/>
            <person name="Lorenzi H."/>
            <person name="Galac M."/>
        </authorList>
    </citation>
    <scope>NUCLEOTIDE SEQUENCE [LARGE SCALE GENOMIC DNA]</scope>
    <source>
        <strain evidence="2 3">EAF2021</strain>
    </source>
</reference>
<feature type="transmembrane region" description="Helical" evidence="1">
    <location>
        <begin position="319"/>
        <end position="338"/>
    </location>
</feature>
<keyword evidence="1" id="KW-0472">Membrane</keyword>
<accession>A0ABR2JMV7</accession>
<evidence type="ECO:0000313" key="2">
    <source>
        <dbReference type="EMBL" id="KAK8878440.1"/>
    </source>
</evidence>
<feature type="transmembrane region" description="Helical" evidence="1">
    <location>
        <begin position="6"/>
        <end position="23"/>
    </location>
</feature>
<dbReference type="EMBL" id="JAPFFF010000011">
    <property type="protein sequence ID" value="KAK8878440.1"/>
    <property type="molecule type" value="Genomic_DNA"/>
</dbReference>
<keyword evidence="1" id="KW-0812">Transmembrane</keyword>
<sequence>MNFPIVKTGLSICLIVTSSFYLLNEYKFSQYSLTKKLILNDIITINPTINPAAISNRFVFLPRIDITANSPNLTDDIFDIDYIFNSHKKAVILNRKVSICSRPRKFFSFSNEWHPVTQETKYSPYISKTIYQDIKIGNFTIAEDIFNKRPRMDSILLSKNNIYKDFPTKKKNKFIYTYIGHGWFYHMNKGNVSRTMMKMTKSFSIDGSQLLSILMKIIMSLLFHSFFYISTGGYNGGVQLSNQERINILISNCNENDVRMRYQYYNPKSKISIVAFKDRNLLMTKDINGFNFGNFVPRITKSPEEVIPKYPPEFSQDNFNYQKIFSATLFIILIYSYGSSNKYKRDASIVIVSSIVLIVRSAMWKRSYLLFGSIALFASSIIVYYTV</sequence>
<evidence type="ECO:0000256" key="1">
    <source>
        <dbReference type="SAM" id="Phobius"/>
    </source>
</evidence>
<gene>
    <name evidence="2" type="ORF">M9Y10_005213</name>
</gene>
<keyword evidence="3" id="KW-1185">Reference proteome</keyword>
<evidence type="ECO:0008006" key="4">
    <source>
        <dbReference type="Google" id="ProtNLM"/>
    </source>
</evidence>
<organism evidence="2 3">
    <name type="scientific">Tritrichomonas musculus</name>
    <dbReference type="NCBI Taxonomy" id="1915356"/>
    <lineage>
        <taxon>Eukaryota</taxon>
        <taxon>Metamonada</taxon>
        <taxon>Parabasalia</taxon>
        <taxon>Tritrichomonadida</taxon>
        <taxon>Tritrichomonadidae</taxon>
        <taxon>Tritrichomonas</taxon>
    </lineage>
</organism>
<proteinExistence type="predicted"/>
<name>A0ABR2JMV7_9EUKA</name>
<protein>
    <recommendedName>
        <fullName evidence="4">Transmembrane protein</fullName>
    </recommendedName>
</protein>
<feature type="transmembrane region" description="Helical" evidence="1">
    <location>
        <begin position="203"/>
        <end position="229"/>
    </location>
</feature>
<keyword evidence="1" id="KW-1133">Transmembrane helix</keyword>